<feature type="domain" description="Calcineurin-like phosphoesterase" evidence="1">
    <location>
        <begin position="1"/>
        <end position="219"/>
    </location>
</feature>
<dbReference type="GO" id="GO:0016787">
    <property type="term" value="F:hydrolase activity"/>
    <property type="evidence" value="ECO:0007669"/>
    <property type="project" value="InterPro"/>
</dbReference>
<reference evidence="2" key="1">
    <citation type="journal article" date="2019" name="MBio">
        <title>Virus Genomes from Deep Sea Sediments Expand the Ocean Megavirome and Support Independent Origins of Viral Gigantism.</title>
        <authorList>
            <person name="Backstrom D."/>
            <person name="Yutin N."/>
            <person name="Jorgensen S.L."/>
            <person name="Dharamshi J."/>
            <person name="Homa F."/>
            <person name="Zaremba-Niedwiedzka K."/>
            <person name="Spang A."/>
            <person name="Wolf Y.I."/>
            <person name="Koonin E.V."/>
            <person name="Ettema T.J."/>
        </authorList>
    </citation>
    <scope>NUCLEOTIDE SEQUENCE</scope>
</reference>
<dbReference type="Pfam" id="PF00149">
    <property type="entry name" value="Metallophos"/>
    <property type="match status" value="1"/>
</dbReference>
<protein>
    <submittedName>
        <fullName evidence="2">Calcineurin-like phosphoesterase</fullName>
    </submittedName>
</protein>
<dbReference type="Gene3D" id="3.60.21.10">
    <property type="match status" value="1"/>
</dbReference>
<dbReference type="SUPFAM" id="SSF56300">
    <property type="entry name" value="Metallo-dependent phosphatases"/>
    <property type="match status" value="1"/>
</dbReference>
<dbReference type="PANTHER" id="PTHR37844:SF2">
    <property type="entry name" value="SER_THR PROTEIN PHOSPHATASE SUPERFAMILY (AFU_ORTHOLOGUE AFUA_1G14840)"/>
    <property type="match status" value="1"/>
</dbReference>
<sequence length="254" mass="29835">MKLQFVSDIHLELRSYIPVIEPVEPGNTYLALCGDIGNPCFKNYKDFLSHHSKTFEHILIISGNHEYYSDSNTMSDMENKIRSICDLFKNVTYLNTDKIIIGRTKFIGCTLWSDTSNICEKAKGAMNDYKYIYVKHGKFKKTRKIKPLEISKIHRYMRFWIEKEIKLDNRYDDIIVLTHHPPSFSMLDINDVYSPCYGSNCEYLLKEPVKYWISGHTHSCKSVEINDINLLSNCMGYPRQNIKGFNENKYIDFY</sequence>
<dbReference type="PANTHER" id="PTHR37844">
    <property type="entry name" value="SER/THR PROTEIN PHOSPHATASE SUPERFAMILY (AFU_ORTHOLOGUE AFUA_1G14840)"/>
    <property type="match status" value="1"/>
</dbReference>
<evidence type="ECO:0000259" key="1">
    <source>
        <dbReference type="Pfam" id="PF00149"/>
    </source>
</evidence>
<accession>A0A481Z6W4</accession>
<dbReference type="InterPro" id="IPR004843">
    <property type="entry name" value="Calcineurin-like_PHP"/>
</dbReference>
<proteinExistence type="predicted"/>
<dbReference type="EMBL" id="MK500555">
    <property type="protein sequence ID" value="QBK91623.1"/>
    <property type="molecule type" value="Genomic_DNA"/>
</dbReference>
<name>A0A481Z6W4_9VIRU</name>
<organism evidence="2">
    <name type="scientific">Pithovirus LCPAC302</name>
    <dbReference type="NCBI Taxonomy" id="2506593"/>
    <lineage>
        <taxon>Viruses</taxon>
        <taxon>Pithoviruses</taxon>
    </lineage>
</organism>
<gene>
    <name evidence="2" type="ORF">LCPAC302_02430</name>
</gene>
<evidence type="ECO:0000313" key="2">
    <source>
        <dbReference type="EMBL" id="QBK91623.1"/>
    </source>
</evidence>
<dbReference type="InterPro" id="IPR029052">
    <property type="entry name" value="Metallo-depent_PP-like"/>
</dbReference>